<comment type="caution">
    <text evidence="4">The sequence shown here is derived from an EMBL/GenBank/DDBJ whole genome shotgun (WGS) entry which is preliminary data.</text>
</comment>
<dbReference type="InterPro" id="IPR006015">
    <property type="entry name" value="Universal_stress_UspA"/>
</dbReference>
<dbReference type="SUPFAM" id="SSF52402">
    <property type="entry name" value="Adenine nucleotide alpha hydrolases-like"/>
    <property type="match status" value="2"/>
</dbReference>
<reference evidence="4" key="1">
    <citation type="submission" date="2022-10" db="EMBL/GenBank/DDBJ databases">
        <title>Streptomyces beihaiensis sp. nov., a chitin degrading actinobacterium, isolated from shrimp pond soil.</title>
        <authorList>
            <person name="Xie J."/>
            <person name="Shen N."/>
        </authorList>
    </citation>
    <scope>NUCLEOTIDE SEQUENCE</scope>
    <source>
        <strain evidence="4">GXMU-J5</strain>
    </source>
</reference>
<name>A0ABT3TV31_9ACTN</name>
<dbReference type="PANTHER" id="PTHR46553">
    <property type="entry name" value="ADENINE NUCLEOTIDE ALPHA HYDROLASES-LIKE SUPERFAMILY PROTEIN"/>
    <property type="match status" value="1"/>
</dbReference>
<feature type="domain" description="UspA" evidence="3">
    <location>
        <begin position="150"/>
        <end position="284"/>
    </location>
</feature>
<dbReference type="Gene3D" id="3.40.50.620">
    <property type="entry name" value="HUPs"/>
    <property type="match status" value="2"/>
</dbReference>
<protein>
    <submittedName>
        <fullName evidence="4">Universal stress protein</fullName>
    </submittedName>
</protein>
<dbReference type="RefSeq" id="WP_266599798.1">
    <property type="nucleotide sequence ID" value="NZ_JAPHNL010000134.1"/>
</dbReference>
<organism evidence="4 5">
    <name type="scientific">Streptomyces beihaiensis</name>
    <dbReference type="NCBI Taxonomy" id="2984495"/>
    <lineage>
        <taxon>Bacteria</taxon>
        <taxon>Bacillati</taxon>
        <taxon>Actinomycetota</taxon>
        <taxon>Actinomycetes</taxon>
        <taxon>Kitasatosporales</taxon>
        <taxon>Streptomycetaceae</taxon>
        <taxon>Streptomyces</taxon>
    </lineage>
</organism>
<evidence type="ECO:0000256" key="2">
    <source>
        <dbReference type="SAM" id="MobiDB-lite"/>
    </source>
</evidence>
<dbReference type="InterPro" id="IPR014729">
    <property type="entry name" value="Rossmann-like_a/b/a_fold"/>
</dbReference>
<dbReference type="Proteomes" id="UP001163064">
    <property type="component" value="Unassembled WGS sequence"/>
</dbReference>
<evidence type="ECO:0000259" key="3">
    <source>
        <dbReference type="Pfam" id="PF00582"/>
    </source>
</evidence>
<evidence type="ECO:0000256" key="1">
    <source>
        <dbReference type="ARBA" id="ARBA00008791"/>
    </source>
</evidence>
<dbReference type="PANTHER" id="PTHR46553:SF3">
    <property type="entry name" value="ADENINE NUCLEOTIDE ALPHA HYDROLASES-LIKE SUPERFAMILY PROTEIN"/>
    <property type="match status" value="1"/>
</dbReference>
<gene>
    <name evidence="4" type="ORF">OFY01_14090</name>
</gene>
<proteinExistence type="inferred from homology"/>
<dbReference type="Pfam" id="PF00582">
    <property type="entry name" value="Usp"/>
    <property type="match status" value="2"/>
</dbReference>
<sequence>MIRPITVGMDGSPESLAAADWAAREAGRRDLPLRLVQSWPAYHHDAPSLKDPARLRHFELRILREARETLQARHPALPIDTAQLHAPAAEMLLSESARAALLVLGSRGQGPLAGFLLGSVSHQVLAHAHGPVAMVRATERSAAEHDGDGVVVGLSRLDTSVAALLDLAFAQAAARHSSLRAVHAPSLPPRDRYDLPEGPEDTVTARTRKELLELLVPWREAHPDVPVTATVELAHATGVLLRAAEPAGLVVVGRRLHRHPLAPSPGAVAHAVLHHASAPVVVVPYA</sequence>
<dbReference type="InterPro" id="IPR006016">
    <property type="entry name" value="UspA"/>
</dbReference>
<feature type="domain" description="UspA" evidence="3">
    <location>
        <begin position="1"/>
        <end position="136"/>
    </location>
</feature>
<evidence type="ECO:0000313" key="4">
    <source>
        <dbReference type="EMBL" id="MCX3060869.1"/>
    </source>
</evidence>
<comment type="similarity">
    <text evidence="1">Belongs to the universal stress protein A family.</text>
</comment>
<keyword evidence="5" id="KW-1185">Reference proteome</keyword>
<dbReference type="EMBL" id="JAPHNL010000134">
    <property type="protein sequence ID" value="MCX3060869.1"/>
    <property type="molecule type" value="Genomic_DNA"/>
</dbReference>
<accession>A0ABT3TV31</accession>
<feature type="region of interest" description="Disordered" evidence="2">
    <location>
        <begin position="183"/>
        <end position="202"/>
    </location>
</feature>
<dbReference type="PRINTS" id="PR01438">
    <property type="entry name" value="UNVRSLSTRESS"/>
</dbReference>
<evidence type="ECO:0000313" key="5">
    <source>
        <dbReference type="Proteomes" id="UP001163064"/>
    </source>
</evidence>